<dbReference type="InterPro" id="IPR036955">
    <property type="entry name" value="AP2/ERF_dom_sf"/>
</dbReference>
<reference evidence="5" key="1">
    <citation type="journal article" name="Emerg. Infect. Dis.">
        <title>Two cases of a newly characterized neisseria species.</title>
        <authorList>
            <person name="Mustapha M."/>
            <person name="Lemos A.P.S."/>
            <person name="Harrison L.H."/>
            <person name="Vantyne D."/>
            <person name="Sacchi C.T."/>
        </authorList>
    </citation>
    <scope>NUCLEOTIDE SEQUENCE</scope>
    <source>
        <strain evidence="5">N.95.16</strain>
    </source>
</reference>
<keyword evidence="3" id="KW-0804">Transcription</keyword>
<keyword evidence="2" id="KW-0238">DNA-binding</keyword>
<keyword evidence="1" id="KW-0805">Transcription regulation</keyword>
<dbReference type="AlphaFoldDB" id="A0A7X2KYV9"/>
<proteinExistence type="predicted"/>
<sequence length="173" mass="19981">MSNLGKIRNSKGKVLKTYTNNSGYACVKLASKRRRHCLVHRLVAEAFVVNPDPNKYNVVNHLDANRLNNVSSNLEWCSTKQNLAHARALGRMVYNKPTLGRKLKGQRVGSSSYYGVFRNDYKYKDTIKEKWVAYLRVNGKTLETKSFDTELEAAKYYDYLLDKYQVTTKPKNF</sequence>
<dbReference type="EMBL" id="WJXO01000001">
    <property type="protein sequence ID" value="MRN38568.1"/>
    <property type="molecule type" value="Genomic_DNA"/>
</dbReference>
<comment type="caution">
    <text evidence="5">The sequence shown here is derived from an EMBL/GenBank/DDBJ whole genome shotgun (WGS) entry which is preliminary data.</text>
</comment>
<dbReference type="InterPro" id="IPR044925">
    <property type="entry name" value="His-Me_finger_sf"/>
</dbReference>
<name>A0A7X2KYV9_9NEIS</name>
<evidence type="ECO:0000256" key="2">
    <source>
        <dbReference type="ARBA" id="ARBA00023125"/>
    </source>
</evidence>
<evidence type="ECO:0000256" key="1">
    <source>
        <dbReference type="ARBA" id="ARBA00023015"/>
    </source>
</evidence>
<keyword evidence="6" id="KW-1185">Reference proteome</keyword>
<evidence type="ECO:0000313" key="6">
    <source>
        <dbReference type="Proteomes" id="UP000486297"/>
    </source>
</evidence>
<dbReference type="Proteomes" id="UP000486297">
    <property type="component" value="Unassembled WGS sequence"/>
</dbReference>
<dbReference type="GO" id="GO:0003677">
    <property type="term" value="F:DNA binding"/>
    <property type="evidence" value="ECO:0007669"/>
    <property type="project" value="UniProtKB-KW"/>
</dbReference>
<dbReference type="Gene3D" id="3.30.730.10">
    <property type="entry name" value="AP2/ERF domain"/>
    <property type="match status" value="1"/>
</dbReference>
<dbReference type="PROSITE" id="PS51032">
    <property type="entry name" value="AP2_ERF"/>
    <property type="match status" value="1"/>
</dbReference>
<feature type="domain" description="AP2/ERF" evidence="4">
    <location>
        <begin position="112"/>
        <end position="173"/>
    </location>
</feature>
<accession>A0A7X2KYV9</accession>
<evidence type="ECO:0000256" key="3">
    <source>
        <dbReference type="ARBA" id="ARBA00023163"/>
    </source>
</evidence>
<organism evidence="5 6">
    <name type="scientific">Neisseria brasiliensis</name>
    <dbReference type="NCBI Taxonomy" id="2666100"/>
    <lineage>
        <taxon>Bacteria</taxon>
        <taxon>Pseudomonadati</taxon>
        <taxon>Pseudomonadota</taxon>
        <taxon>Betaproteobacteria</taxon>
        <taxon>Neisseriales</taxon>
        <taxon>Neisseriaceae</taxon>
        <taxon>Neisseria</taxon>
    </lineage>
</organism>
<protein>
    <recommendedName>
        <fullName evidence="4">AP2/ERF domain-containing protein</fullName>
    </recommendedName>
</protein>
<gene>
    <name evidence="5" type="ORF">GJU80_08795</name>
</gene>
<dbReference type="InterPro" id="IPR003615">
    <property type="entry name" value="HNH_nuc"/>
</dbReference>
<evidence type="ECO:0000259" key="4">
    <source>
        <dbReference type="PROSITE" id="PS51032"/>
    </source>
</evidence>
<dbReference type="GO" id="GO:0003700">
    <property type="term" value="F:DNA-binding transcription factor activity"/>
    <property type="evidence" value="ECO:0007669"/>
    <property type="project" value="InterPro"/>
</dbReference>
<evidence type="ECO:0000313" key="5">
    <source>
        <dbReference type="EMBL" id="MRN38568.1"/>
    </source>
</evidence>
<dbReference type="Pfam" id="PF13392">
    <property type="entry name" value="HNH_3"/>
    <property type="match status" value="1"/>
</dbReference>
<dbReference type="Gene3D" id="3.90.75.20">
    <property type="match status" value="1"/>
</dbReference>
<dbReference type="InterPro" id="IPR001471">
    <property type="entry name" value="AP2/ERF_dom"/>
</dbReference>
<dbReference type="SUPFAM" id="SSF54060">
    <property type="entry name" value="His-Me finger endonucleases"/>
    <property type="match status" value="1"/>
</dbReference>